<dbReference type="Gene3D" id="3.30.43.10">
    <property type="entry name" value="Uridine Diphospho-n-acetylenolpyruvylglucosamine Reductase, domain 2"/>
    <property type="match status" value="1"/>
</dbReference>
<proteinExistence type="inferred from homology"/>
<evidence type="ECO:0000256" key="2">
    <source>
        <dbReference type="ARBA" id="ARBA00005466"/>
    </source>
</evidence>
<name>M9ZBN1_9AGAR</name>
<dbReference type="PANTHER" id="PTHR42973:SF39">
    <property type="entry name" value="FAD-BINDING PCMH-TYPE DOMAIN-CONTAINING PROTEIN"/>
    <property type="match status" value="1"/>
</dbReference>
<dbReference type="InterPro" id="IPR050416">
    <property type="entry name" value="FAD-linked_Oxidoreductase"/>
</dbReference>
<keyword evidence="4" id="KW-0274">FAD</keyword>
<dbReference type="InterPro" id="IPR036318">
    <property type="entry name" value="FAD-bd_PCMH-like_sf"/>
</dbReference>
<sequence>MVVIPDFKGDIITPEDPQYANAIARWARNAERRASAIAFVKDAADVALAIDYAKTHSLSLAVRGGGHSASGASSSEGGLVIDLSRYLNGVTIDAESRLAYVGGGGGWLPLVVQSIMYVFKDMCDDNPLTGLPPKTGVGGLVLGGGYGWLTGTHGLAIDNLAKVTVVTADGSIRSVSESENPDLWFGIRGGGCNFGVATEFVLKLHPQRRTVYSGLLIFKPDALEQIVKVTSEWILTASQEEGMLHITSVDPRGQPAIVIIPFFNGPENEGRSKFKALFDIGPVLDETTEIPYEKLNTLQNAMVYPGQGVYMKGLSQTEPHYDTISRAYHKALELVQQGFRPAVLYEYVPLHKVMSVPSGDSAFRREGTSNVLAVMLWDGDDPKRTQVARSTAYEIADILLGGQGGLTAAQKLGYGNYADFDFGAEIGQPIQADGARLAFGDKYPRLQEIKRKYDPDNIFNKWFPITPA</sequence>
<organism evidence="7">
    <name type="scientific">Volvariella volvacea</name>
    <dbReference type="NCBI Taxonomy" id="36659"/>
    <lineage>
        <taxon>Eukaryota</taxon>
        <taxon>Fungi</taxon>
        <taxon>Dikarya</taxon>
        <taxon>Basidiomycota</taxon>
        <taxon>Agaricomycotina</taxon>
        <taxon>Agaricomycetes</taxon>
        <taxon>Agaricomycetidae</taxon>
        <taxon>Agaricales</taxon>
        <taxon>Pluteineae</taxon>
        <taxon>Pluteaceae</taxon>
        <taxon>Volvariella</taxon>
    </lineage>
</organism>
<dbReference type="AlphaFoldDB" id="M9ZBN1"/>
<dbReference type="GO" id="GO:0071949">
    <property type="term" value="F:FAD binding"/>
    <property type="evidence" value="ECO:0007669"/>
    <property type="project" value="InterPro"/>
</dbReference>
<dbReference type="PANTHER" id="PTHR42973">
    <property type="entry name" value="BINDING OXIDOREDUCTASE, PUTATIVE (AFU_ORTHOLOGUE AFUA_1G17690)-RELATED"/>
    <property type="match status" value="1"/>
</dbReference>
<dbReference type="InterPro" id="IPR016169">
    <property type="entry name" value="FAD-bd_PCMH_sub2"/>
</dbReference>
<keyword evidence="3" id="KW-0285">Flavoprotein</keyword>
<protein>
    <submittedName>
        <fullName evidence="7">FAD-binding protein</fullName>
    </submittedName>
</protein>
<dbReference type="InterPro" id="IPR012951">
    <property type="entry name" value="BBE"/>
</dbReference>
<dbReference type="InterPro" id="IPR006094">
    <property type="entry name" value="Oxid_FAD_bind_N"/>
</dbReference>
<comment type="cofactor">
    <cofactor evidence="1">
        <name>FAD</name>
        <dbReference type="ChEBI" id="CHEBI:57692"/>
    </cofactor>
</comment>
<dbReference type="PROSITE" id="PS51387">
    <property type="entry name" value="FAD_PCMH"/>
    <property type="match status" value="1"/>
</dbReference>
<gene>
    <name evidence="7" type="ORF">GME8772_g</name>
</gene>
<dbReference type="Gene3D" id="3.30.465.10">
    <property type="match status" value="1"/>
</dbReference>
<dbReference type="EMBL" id="KC520498">
    <property type="protein sequence ID" value="AGK29855.1"/>
    <property type="molecule type" value="Genomic_DNA"/>
</dbReference>
<evidence type="ECO:0000256" key="4">
    <source>
        <dbReference type="ARBA" id="ARBA00022827"/>
    </source>
</evidence>
<dbReference type="InterPro" id="IPR016167">
    <property type="entry name" value="FAD-bd_PCMH_sub1"/>
</dbReference>
<evidence type="ECO:0000256" key="1">
    <source>
        <dbReference type="ARBA" id="ARBA00001974"/>
    </source>
</evidence>
<evidence type="ECO:0000256" key="3">
    <source>
        <dbReference type="ARBA" id="ARBA00022630"/>
    </source>
</evidence>
<evidence type="ECO:0000259" key="6">
    <source>
        <dbReference type="PROSITE" id="PS51387"/>
    </source>
</evidence>
<dbReference type="GO" id="GO:0016491">
    <property type="term" value="F:oxidoreductase activity"/>
    <property type="evidence" value="ECO:0007669"/>
    <property type="project" value="UniProtKB-KW"/>
</dbReference>
<evidence type="ECO:0000313" key="7">
    <source>
        <dbReference type="EMBL" id="AGK29855.1"/>
    </source>
</evidence>
<dbReference type="SUPFAM" id="SSF56176">
    <property type="entry name" value="FAD-binding/transporter-associated domain-like"/>
    <property type="match status" value="1"/>
</dbReference>
<feature type="domain" description="FAD-binding PCMH-type" evidence="6">
    <location>
        <begin position="30"/>
        <end position="207"/>
    </location>
</feature>
<dbReference type="InterPro" id="IPR016166">
    <property type="entry name" value="FAD-bd_PCMH"/>
</dbReference>
<reference evidence="7" key="1">
    <citation type="journal article" date="2013" name="Microbiol. Res.">
        <title>Genes encoding FAD-binding proteins in Volvariella volvacea exhibit differential expression in homokaryons and heterokaryons.</title>
        <authorList>
            <person name="Meng L."/>
            <person name="Yan J."/>
            <person name="Xie B."/>
            <person name="Li Y."/>
            <person name="Chen B."/>
            <person name="Liu S."/>
            <person name="Li D."/>
            <person name="Yang Z."/>
            <person name="Zeng X."/>
            <person name="Deng Y."/>
            <person name="Jiang Y."/>
        </authorList>
    </citation>
    <scope>NUCLEOTIDE SEQUENCE</scope>
    <source>
        <strain evidence="7">PYd21</strain>
    </source>
</reference>
<dbReference type="Pfam" id="PF01565">
    <property type="entry name" value="FAD_binding_4"/>
    <property type="match status" value="1"/>
</dbReference>
<dbReference type="Pfam" id="PF08031">
    <property type="entry name" value="BBE"/>
    <property type="match status" value="1"/>
</dbReference>
<evidence type="ECO:0000256" key="5">
    <source>
        <dbReference type="ARBA" id="ARBA00023002"/>
    </source>
</evidence>
<accession>M9ZBN1</accession>
<dbReference type="Gene3D" id="3.40.462.20">
    <property type="match status" value="1"/>
</dbReference>
<comment type="similarity">
    <text evidence="2">Belongs to the oxygen-dependent FAD-linked oxidoreductase family.</text>
</comment>
<keyword evidence="5" id="KW-0560">Oxidoreductase</keyword>